<feature type="compositionally biased region" description="Basic and acidic residues" evidence="1">
    <location>
        <begin position="8"/>
        <end position="75"/>
    </location>
</feature>
<feature type="compositionally biased region" description="Polar residues" evidence="1">
    <location>
        <begin position="812"/>
        <end position="829"/>
    </location>
</feature>
<dbReference type="EMBL" id="JARBJD010000068">
    <property type="protein sequence ID" value="KAK2955289.1"/>
    <property type="molecule type" value="Genomic_DNA"/>
</dbReference>
<feature type="compositionally biased region" description="Polar residues" evidence="1">
    <location>
        <begin position="359"/>
        <end position="372"/>
    </location>
</feature>
<evidence type="ECO:0000256" key="1">
    <source>
        <dbReference type="SAM" id="MobiDB-lite"/>
    </source>
</evidence>
<name>A0ABQ9XUY1_9EUKA</name>
<feature type="compositionally biased region" description="Low complexity" evidence="1">
    <location>
        <begin position="569"/>
        <end position="578"/>
    </location>
</feature>
<feature type="compositionally biased region" description="Polar residues" evidence="1">
    <location>
        <begin position="156"/>
        <end position="169"/>
    </location>
</feature>
<feature type="region of interest" description="Disordered" evidence="1">
    <location>
        <begin position="912"/>
        <end position="974"/>
    </location>
</feature>
<feature type="compositionally biased region" description="Pro residues" evidence="1">
    <location>
        <begin position="784"/>
        <end position="796"/>
    </location>
</feature>
<sequence length="974" mass="109112">MGLLRCLMMKENEKRKEEERERIKKETERREELERLSRESIERNRILAEKEKEEAERRKMLEEEKLMEARLKEESQQMNDTSQTAQEEISQTENTPQQSDSVYFDPPGLMEDNGLLKQTKEHNQSHPETDNEKPLQTEERVGSDEETKEEEIQDLIINTVSSEATGTNDHNQKPSDITAVPILPPSESSPLTNLQAENAVQSDREEILARTAQLLARTTLHAGEQEQHVNIEVPTAIGTYEGNMDYLEDLSLSDESSSTTSESISESALDAEIHQLQQTLIAKTDLDGNLEILSSSTSPNVEPEPSHDHQTRTTPNSNEPTDNVQTQPNNHKFEGEQAHIAYIDPKSITISDLDNLFNGTNTITEPRQSAPKQQAPEPPLPLSENIDSPPFMHSIPDSRDQFFMTSGMSLNGPLLAQSDEIAPRIVIERQKQTKKEEKKEDVTRSLRIIDRVDDNPLKRDLSPVVPENRQNTVLSLVLASDTDQIETSNSDSTDQQPQLSSLSEKQSIESVDAKSQPTFEEKSINQSKSASKPKFDENFLSFSESGLPSDALYMVELALIRQADSVPAVDSSSSSQHDTSSHRPILQTPSLASPPLSSSPPTVPHMTQFKQELPQRMFAHFQSLPPISTPIPMEVLAQWTFFMFSSSLPINVKEGFIYLDDIEMEKLMKKARNDAMIYLSEYKRKKDEEKEVNTMGAKEPAMKSFFARQQEKKANQPQTLAQSPLDPFFLHQTSNAYPVNVVNRPSSLVSHQVAAHQSLVSQPPQPAHAQQPNSQPAHAQQPLLPQPLPRPLPLPPIHQMQLPPHVASLVTQTAQMPQPQSLNSSSLRTQPGRVSVTLEELETNLRQKEAGFSSMGGDGGKRQRRPKDRKRGQNTPNPRFTNAGRVMDEMGQPVPTMLTESKEQRFVLRQLQPRQQTDPTPAQPLFTSAIPSPSPPQPQIAARISHPEALPAAAPQSHQVEQSSPDAIMSRRSF</sequence>
<feature type="region of interest" description="Disordered" evidence="1">
    <location>
        <begin position="1"/>
        <end position="191"/>
    </location>
</feature>
<feature type="compositionally biased region" description="Low complexity" evidence="1">
    <location>
        <begin position="767"/>
        <end position="783"/>
    </location>
</feature>
<feature type="region of interest" description="Disordered" evidence="1">
    <location>
        <begin position="569"/>
        <end position="604"/>
    </location>
</feature>
<evidence type="ECO:0000313" key="3">
    <source>
        <dbReference type="Proteomes" id="UP001281761"/>
    </source>
</evidence>
<feature type="compositionally biased region" description="Basic residues" evidence="1">
    <location>
        <begin position="862"/>
        <end position="872"/>
    </location>
</feature>
<dbReference type="Proteomes" id="UP001281761">
    <property type="component" value="Unassembled WGS sequence"/>
</dbReference>
<feature type="compositionally biased region" description="Basic and acidic residues" evidence="1">
    <location>
        <begin position="118"/>
        <end position="145"/>
    </location>
</feature>
<protein>
    <submittedName>
        <fullName evidence="2">Uncharacterized protein</fullName>
    </submittedName>
</protein>
<evidence type="ECO:0000313" key="2">
    <source>
        <dbReference type="EMBL" id="KAK2955289.1"/>
    </source>
</evidence>
<organism evidence="2 3">
    <name type="scientific">Blattamonas nauphoetae</name>
    <dbReference type="NCBI Taxonomy" id="2049346"/>
    <lineage>
        <taxon>Eukaryota</taxon>
        <taxon>Metamonada</taxon>
        <taxon>Preaxostyla</taxon>
        <taxon>Oxymonadida</taxon>
        <taxon>Blattamonas</taxon>
    </lineage>
</organism>
<feature type="region of interest" description="Disordered" evidence="1">
    <location>
        <begin position="359"/>
        <end position="380"/>
    </location>
</feature>
<reference evidence="2 3" key="1">
    <citation type="journal article" date="2022" name="bioRxiv">
        <title>Genomics of Preaxostyla Flagellates Illuminates Evolutionary Transitions and the Path Towards Mitochondrial Loss.</title>
        <authorList>
            <person name="Novak L.V.F."/>
            <person name="Treitli S.C."/>
            <person name="Pyrih J."/>
            <person name="Halakuc P."/>
            <person name="Pipaliya S.V."/>
            <person name="Vacek V."/>
            <person name="Brzon O."/>
            <person name="Soukal P."/>
            <person name="Eme L."/>
            <person name="Dacks J.B."/>
            <person name="Karnkowska A."/>
            <person name="Elias M."/>
            <person name="Hampl V."/>
        </authorList>
    </citation>
    <scope>NUCLEOTIDE SEQUENCE [LARGE SCALE GENOMIC DNA]</scope>
    <source>
        <strain evidence="2">NAU3</strain>
        <tissue evidence="2">Gut</tissue>
    </source>
</reference>
<feature type="compositionally biased region" description="Polar residues" evidence="1">
    <location>
        <begin position="483"/>
        <end position="530"/>
    </location>
</feature>
<comment type="caution">
    <text evidence="2">The sequence shown here is derived from an EMBL/GenBank/DDBJ whole genome shotgun (WGS) entry which is preliminary data.</text>
</comment>
<feature type="region of interest" description="Disordered" evidence="1">
    <location>
        <begin position="812"/>
        <end position="885"/>
    </location>
</feature>
<proteinExistence type="predicted"/>
<feature type="compositionally biased region" description="Polar residues" evidence="1">
    <location>
        <begin position="76"/>
        <end position="101"/>
    </location>
</feature>
<feature type="region of interest" description="Disordered" evidence="1">
    <location>
        <begin position="753"/>
        <end position="800"/>
    </location>
</feature>
<feature type="compositionally biased region" description="Polar residues" evidence="1">
    <location>
        <begin position="956"/>
        <end position="965"/>
    </location>
</feature>
<feature type="region of interest" description="Disordered" evidence="1">
    <location>
        <begin position="291"/>
        <end position="330"/>
    </location>
</feature>
<gene>
    <name evidence="2" type="ORF">BLNAU_9680</name>
</gene>
<feature type="compositionally biased region" description="Polar residues" evidence="1">
    <location>
        <begin position="312"/>
        <end position="330"/>
    </location>
</feature>
<keyword evidence="3" id="KW-1185">Reference proteome</keyword>
<feature type="region of interest" description="Disordered" evidence="1">
    <location>
        <begin position="483"/>
        <end position="531"/>
    </location>
</feature>
<accession>A0ABQ9XUY1</accession>